<dbReference type="SUPFAM" id="SSF50037">
    <property type="entry name" value="C-terminal domain of transcriptional repressors"/>
    <property type="match status" value="1"/>
</dbReference>
<keyword evidence="4 5" id="KW-0092">Biotin</keyword>
<dbReference type="Gene3D" id="1.10.10.10">
    <property type="entry name" value="Winged helix-like DNA-binding domain superfamily/Winged helix DNA-binding domain"/>
    <property type="match status" value="1"/>
</dbReference>
<keyword evidence="5" id="KW-0238">DNA-binding</keyword>
<name>A0A1I5XAM8_9LACT</name>
<dbReference type="Gene3D" id="3.30.930.10">
    <property type="entry name" value="Bira Bifunctional Protein, Domain 2"/>
    <property type="match status" value="1"/>
</dbReference>
<comment type="function">
    <text evidence="5">Acts both as a biotin--[acetyl-CoA-carboxylase] ligase and a repressor.</text>
</comment>
<dbReference type="AlphaFoldDB" id="A0A1I5XAM8"/>
<dbReference type="Gene3D" id="2.30.30.100">
    <property type="match status" value="1"/>
</dbReference>
<dbReference type="RefSeq" id="WP_092480346.1">
    <property type="nucleotide sequence ID" value="NZ_FOXW01000004.1"/>
</dbReference>
<dbReference type="InterPro" id="IPR045864">
    <property type="entry name" value="aa-tRNA-synth_II/BPL/LPL"/>
</dbReference>
<dbReference type="Pfam" id="PF03099">
    <property type="entry name" value="BPL_LplA_LipB"/>
    <property type="match status" value="1"/>
</dbReference>
<dbReference type="InterPro" id="IPR008988">
    <property type="entry name" value="Transcriptional_repressor_C"/>
</dbReference>
<keyword evidence="5" id="KW-0805">Transcription regulation</keyword>
<dbReference type="InterPro" id="IPR013196">
    <property type="entry name" value="HTH_11"/>
</dbReference>
<evidence type="ECO:0000256" key="3">
    <source>
        <dbReference type="ARBA" id="ARBA00022840"/>
    </source>
</evidence>
<dbReference type="OrthoDB" id="9807064at2"/>
<keyword evidence="3 5" id="KW-0067">ATP-binding</keyword>
<comment type="similarity">
    <text evidence="5">Belongs to the biotin--protein ligase family.</text>
</comment>
<dbReference type="GO" id="GO:0005524">
    <property type="term" value="F:ATP binding"/>
    <property type="evidence" value="ECO:0007669"/>
    <property type="project" value="UniProtKB-UniRule"/>
</dbReference>
<dbReference type="InterPro" id="IPR036388">
    <property type="entry name" value="WH-like_DNA-bd_sf"/>
</dbReference>
<dbReference type="GO" id="GO:0003677">
    <property type="term" value="F:DNA binding"/>
    <property type="evidence" value="ECO:0007669"/>
    <property type="project" value="UniProtKB-UniRule"/>
</dbReference>
<feature type="binding site" evidence="5">
    <location>
        <position position="114"/>
    </location>
    <ligand>
        <name>biotin</name>
        <dbReference type="ChEBI" id="CHEBI:57586"/>
    </ligand>
</feature>
<keyword evidence="1 5" id="KW-0436">Ligase</keyword>
<dbReference type="PROSITE" id="PS51733">
    <property type="entry name" value="BPL_LPL_CATALYTIC"/>
    <property type="match status" value="1"/>
</dbReference>
<keyword evidence="8" id="KW-1185">Reference proteome</keyword>
<dbReference type="GO" id="GO:0016740">
    <property type="term" value="F:transferase activity"/>
    <property type="evidence" value="ECO:0007669"/>
    <property type="project" value="UniProtKB-ARBA"/>
</dbReference>
<sequence length="326" mass="36299">MTTKEKVLMYLIEHKGEVISGQELADKLAISRTSIWKAIKTLQTEGYQIEATTNKGYLLAHEPDVLSKSFLYSQLTDKPDVLEVHKQVGSTNDEAKKLVTERFVGKGVLLAEEQTNGRGRLGRQFYSPTQTGLYMSLIYPNKQQANAGSVTTAAAVAVCKAIEKLTDKKPVIKWVNDIFLEGRKICGILTEGVINFETGTIDSIIVGIGLNVKAASMIPEEFQSIIGSIYTHEETSKVTRNQFAAEIINQLDIMYQNLDHNNYLDDYRERCFVLGRSVTFTEGQTTYKGIAKSIDDEGGLVVKLESGEWKTVRFGEISIQVEGIKK</sequence>
<protein>
    <recommendedName>
        <fullName evidence="5">Bifunctional ligase/repressor BirA</fullName>
    </recommendedName>
    <alternativeName>
        <fullName evidence="5">Biotin--[acetyl-CoA-carboxylase] ligase</fullName>
        <ecNumber evidence="5">6.3.4.15</ecNumber>
    </alternativeName>
    <alternativeName>
        <fullName evidence="5">Biotin--protein ligase</fullName>
    </alternativeName>
    <alternativeName>
        <fullName evidence="5">Biotin-[acetyl-CoA carboxylase] synthetase</fullName>
    </alternativeName>
</protein>
<feature type="DNA-binding region" description="H-T-H motif" evidence="5">
    <location>
        <begin position="21"/>
        <end position="40"/>
    </location>
</feature>
<evidence type="ECO:0000256" key="5">
    <source>
        <dbReference type="HAMAP-Rule" id="MF_00978"/>
    </source>
</evidence>
<feature type="domain" description="BPL/LPL catalytic" evidence="6">
    <location>
        <begin position="67"/>
        <end position="259"/>
    </location>
</feature>
<dbReference type="Pfam" id="PF08279">
    <property type="entry name" value="HTH_11"/>
    <property type="match status" value="1"/>
</dbReference>
<proteinExistence type="inferred from homology"/>
<dbReference type="HAMAP" id="MF_00978">
    <property type="entry name" value="Bifunct_BirA"/>
    <property type="match status" value="1"/>
</dbReference>
<dbReference type="InterPro" id="IPR030855">
    <property type="entry name" value="Bifunct_BirA"/>
</dbReference>
<dbReference type="Pfam" id="PF02237">
    <property type="entry name" value="BPL_C"/>
    <property type="match status" value="1"/>
</dbReference>
<dbReference type="InterPro" id="IPR036390">
    <property type="entry name" value="WH_DNA-bd_sf"/>
</dbReference>
<feature type="binding site" evidence="5">
    <location>
        <begin position="90"/>
        <end position="92"/>
    </location>
    <ligand>
        <name>biotin</name>
        <dbReference type="ChEBI" id="CHEBI:57586"/>
    </ligand>
</feature>
<evidence type="ECO:0000256" key="4">
    <source>
        <dbReference type="ARBA" id="ARBA00023267"/>
    </source>
</evidence>
<dbReference type="SUPFAM" id="SSF46785">
    <property type="entry name" value="Winged helix' DNA-binding domain"/>
    <property type="match status" value="1"/>
</dbReference>
<dbReference type="NCBIfam" id="TIGR00121">
    <property type="entry name" value="birA_ligase"/>
    <property type="match status" value="1"/>
</dbReference>
<keyword evidence="2 5" id="KW-0547">Nucleotide-binding</keyword>
<organism evidence="7 8">
    <name type="scientific">Desemzia incerta</name>
    <dbReference type="NCBI Taxonomy" id="82801"/>
    <lineage>
        <taxon>Bacteria</taxon>
        <taxon>Bacillati</taxon>
        <taxon>Bacillota</taxon>
        <taxon>Bacilli</taxon>
        <taxon>Lactobacillales</taxon>
        <taxon>Carnobacteriaceae</taxon>
        <taxon>Desemzia</taxon>
    </lineage>
</organism>
<dbReference type="InterPro" id="IPR003142">
    <property type="entry name" value="BPL_C"/>
</dbReference>
<evidence type="ECO:0000256" key="2">
    <source>
        <dbReference type="ARBA" id="ARBA00022741"/>
    </source>
</evidence>
<dbReference type="InterPro" id="IPR004408">
    <property type="entry name" value="Biotin_CoA_COase_ligase"/>
</dbReference>
<evidence type="ECO:0000313" key="7">
    <source>
        <dbReference type="EMBL" id="SFQ28707.1"/>
    </source>
</evidence>
<dbReference type="PANTHER" id="PTHR12835">
    <property type="entry name" value="BIOTIN PROTEIN LIGASE"/>
    <property type="match status" value="1"/>
</dbReference>
<gene>
    <name evidence="5" type="primary">birA</name>
    <name evidence="7" type="ORF">SAMN04488506_1294</name>
</gene>
<feature type="binding site" evidence="5">
    <location>
        <position position="184"/>
    </location>
    <ligand>
        <name>biotin</name>
        <dbReference type="ChEBI" id="CHEBI:57586"/>
    </ligand>
</feature>
<keyword evidence="5" id="KW-0678">Repressor</keyword>
<dbReference type="EMBL" id="FOXW01000004">
    <property type="protein sequence ID" value="SFQ28707.1"/>
    <property type="molecule type" value="Genomic_DNA"/>
</dbReference>
<dbReference type="EC" id="6.3.4.15" evidence="5"/>
<dbReference type="Proteomes" id="UP000199136">
    <property type="component" value="Unassembled WGS sequence"/>
</dbReference>
<evidence type="ECO:0000313" key="8">
    <source>
        <dbReference type="Proteomes" id="UP000199136"/>
    </source>
</evidence>
<evidence type="ECO:0000259" key="6">
    <source>
        <dbReference type="PROSITE" id="PS51733"/>
    </source>
</evidence>
<keyword evidence="5" id="KW-0804">Transcription</keyword>
<dbReference type="PANTHER" id="PTHR12835:SF5">
    <property type="entry name" value="BIOTIN--PROTEIN LIGASE"/>
    <property type="match status" value="1"/>
</dbReference>
<dbReference type="GO" id="GO:0009249">
    <property type="term" value="P:protein lipoylation"/>
    <property type="evidence" value="ECO:0007669"/>
    <property type="project" value="UniProtKB-ARBA"/>
</dbReference>
<accession>A0A1I5XAM8</accession>
<dbReference type="GO" id="GO:0006355">
    <property type="term" value="P:regulation of DNA-templated transcription"/>
    <property type="evidence" value="ECO:0007669"/>
    <property type="project" value="UniProtKB-UniRule"/>
</dbReference>
<dbReference type="GO" id="GO:0004077">
    <property type="term" value="F:biotin--[biotin carboxyl-carrier protein] ligase activity"/>
    <property type="evidence" value="ECO:0007669"/>
    <property type="project" value="UniProtKB-UniRule"/>
</dbReference>
<evidence type="ECO:0000256" key="1">
    <source>
        <dbReference type="ARBA" id="ARBA00022598"/>
    </source>
</evidence>
<dbReference type="CDD" id="cd16442">
    <property type="entry name" value="BPL"/>
    <property type="match status" value="1"/>
</dbReference>
<dbReference type="STRING" id="82801.SAMN04488506_1294"/>
<dbReference type="InterPro" id="IPR004143">
    <property type="entry name" value="BPL_LPL_catalytic"/>
</dbReference>
<comment type="catalytic activity">
    <reaction evidence="5">
        <text>biotin + L-lysyl-[protein] + ATP = N(6)-biotinyl-L-lysyl-[protein] + AMP + diphosphate + H(+)</text>
        <dbReference type="Rhea" id="RHEA:11756"/>
        <dbReference type="Rhea" id="RHEA-COMP:9752"/>
        <dbReference type="Rhea" id="RHEA-COMP:10505"/>
        <dbReference type="ChEBI" id="CHEBI:15378"/>
        <dbReference type="ChEBI" id="CHEBI:29969"/>
        <dbReference type="ChEBI" id="CHEBI:30616"/>
        <dbReference type="ChEBI" id="CHEBI:33019"/>
        <dbReference type="ChEBI" id="CHEBI:57586"/>
        <dbReference type="ChEBI" id="CHEBI:83144"/>
        <dbReference type="ChEBI" id="CHEBI:456215"/>
        <dbReference type="EC" id="6.3.4.15"/>
    </reaction>
</comment>
<dbReference type="SUPFAM" id="SSF55681">
    <property type="entry name" value="Class II aaRS and biotin synthetases"/>
    <property type="match status" value="1"/>
</dbReference>
<dbReference type="GO" id="GO:0005737">
    <property type="term" value="C:cytoplasm"/>
    <property type="evidence" value="ECO:0007669"/>
    <property type="project" value="TreeGrafter"/>
</dbReference>
<reference evidence="7 8" key="1">
    <citation type="submission" date="2016-10" db="EMBL/GenBank/DDBJ databases">
        <authorList>
            <person name="de Groot N.N."/>
        </authorList>
    </citation>
    <scope>NUCLEOTIDE SEQUENCE [LARGE SCALE GENOMIC DNA]</scope>
    <source>
        <strain evidence="7 8">DSM 20581</strain>
    </source>
</reference>
<feature type="binding site" evidence="5">
    <location>
        <begin position="118"/>
        <end position="120"/>
    </location>
    <ligand>
        <name>biotin</name>
        <dbReference type="ChEBI" id="CHEBI:57586"/>
    </ligand>
</feature>